<sequence length="1774" mass="186118">MHRDEKTLDYLKRLTLELQGARKRLTRFESLNGPVAVVGVGCRFPGGVSSRNELWDLVSTGRDVVSDFPSDRGWDDALYDPDPDAPGRSYVRTGGFLYGAADFDAAFFGIGPREATAMDPQQRVLLEVAWEALEDAGIDPVSLRGSDTGVFAGVGGCVYGVDNQDDTVDGYRVSGMLASVVSGRIAYSLGLVGQAVSVDTACSSSLVAIHQACAALRSAECGLALAGGVTVLTIPTMFTEFSRQRGLAPDGRCKSFSDSADGVAWGEGAGILVLERLADAQSNGHRVLGVIRGSAVNQDGASNGLTAPNGPSQERVIRSALASAGLRTQDVDLVEAHGTGTPLGDPIEAQALLATYGRDRDGAGPLWLGSVKSNMAHTQAAAGVAGVIKVIEAMRHAEMPATLHVDSPSSHVDWAAGEVRLLTEARTWESPDGRVRRAGVSSFGISGTNAHVIVEQAPPAAATVAAEVALPVVPWVVSGRSAEAVAAQSERLRSWLTRRPHTSTLDVGVSLAARARLEYRAVAVGADREESMAGLAELVGVRGVSGETVFVFPGQGAQWAGMGKQLFDTFGVFANAVREICDPAWLFDPETDLDQTEHTQRGLFAVEVALARLLESWGVVPDLLIGHSIGEITAAHVAGVLSVDDAVRLVTARGELMAALPPGGAMVAVEVGEDEVGVLPIGVSVAAVNAPGSVVLSGPELGIAEFERRSADRRTRRLAVSHAFHSESMVPMLASFGALVEKLTLRPPRIPLVSNVTGQLESDLFTDPKYWVRHVRETVRFADGVAAAVASGGTRFVEVGPGRSASAMVAATVGADVVTVASMRREQPEVRSLLTGVGQLFTSGADVDWAQVFAGAGGHRVDLPTYAFQRQHYWLSSARRDVSGSGLVGWSHPVLRAGLDEPDSGGVRVSGWLSSADQPWLSDHLVHGHIVFPATGFVDLALAVGTSCGRPVVQELTLRAPLVIPATGGVAVQVAVRGDEEDIDRTFAIYSKRDDVHDGWTCHAEGVLAESVVAEHRPSDTVDTVAVWPPADAVELAIDDLYHRLGAAGLEYGPTFRALRRVWQHRDALLVEAVVDENEVTTSAFAFDPRLLDSVLHAQAVGRGADDLETMVPFAWEGIAIHAPCPGAVRARIATTGTNGTTIDIADAAGLPVLSVRSMTMRAVSTDAIAQHDRTSYVVDWVPVSESATPPVDWAWWRDVAAGESQVPGVVVVDCRRVVLAQANPHDVGTACLNTLTAVQEWISDPRFTDARLLVVTSGAVGKEDGDVTDLAGSAVWGLLRSAQAEEPDRFVLLDVDAHTEIGGPLIERVSASGEPQLLLRDNEIRAARLVRSVRAVPTTPIAAGAVLVTGGTGVVGAALARHLVDVHGVRDVVLASRRGDAGVIAEELRSAGARVQTEQCDVADRTALQRLVAGIVAERPLVGVVHAAGVLDDGVIASLTAERLSTVAAPKVSGAWHLHEATEGLDLSFFVLVSSVAGVLGSAGQGNYAAANAYLDGLASYRRARGQAAVALAYGPWAGPDGMAGRADEVTRNRAARSGIRTIAPAAALSALDDALGSPHAVLIPVRLELGSVDPASVLPPIFDAVAPSRRRGAVSGSSAVVVDLAALAPGKRHAVVVELIRKHAAAVLGHTGAAAIEPDRPFQEIGFDSLAAVEFRNRLKSATGVNLPATAVFDYPTPTAIANYIAARLADPEADLTAPDDGRIRALLATIPPERLRRAGLLDAILALADGGDAPDAPDSSNGSRAEEIRDMDEESLIRLVLGDPDERDRSS</sequence>
<dbReference type="Pfam" id="PF00698">
    <property type="entry name" value="Acyl_transf_1"/>
    <property type="match status" value="1"/>
</dbReference>
<dbReference type="SMART" id="SM00826">
    <property type="entry name" value="PKS_DH"/>
    <property type="match status" value="1"/>
</dbReference>
<dbReference type="InterPro" id="IPR009081">
    <property type="entry name" value="PP-bd_ACP"/>
</dbReference>
<dbReference type="InterPro" id="IPR014043">
    <property type="entry name" value="Acyl_transferase_dom"/>
</dbReference>
<dbReference type="InterPro" id="IPR014030">
    <property type="entry name" value="Ketoacyl_synth_N"/>
</dbReference>
<dbReference type="PANTHER" id="PTHR43775">
    <property type="entry name" value="FATTY ACID SYNTHASE"/>
    <property type="match status" value="1"/>
</dbReference>
<dbReference type="SMART" id="SM00823">
    <property type="entry name" value="PKS_PP"/>
    <property type="match status" value="1"/>
</dbReference>
<dbReference type="InterPro" id="IPR049900">
    <property type="entry name" value="PKS_mFAS_DH"/>
</dbReference>
<evidence type="ECO:0000259" key="11">
    <source>
        <dbReference type="PROSITE" id="PS50075"/>
    </source>
</evidence>
<comment type="caution">
    <text evidence="14">The sequence shown here is derived from an EMBL/GenBank/DDBJ whole genome shotgun (WGS) entry which is preliminary data.</text>
</comment>
<dbReference type="Gene3D" id="3.30.70.3290">
    <property type="match status" value="1"/>
</dbReference>
<dbReference type="FunFam" id="3.40.47.10:FF:000019">
    <property type="entry name" value="Polyketide synthase type I"/>
    <property type="match status" value="1"/>
</dbReference>
<dbReference type="InterPro" id="IPR016035">
    <property type="entry name" value="Acyl_Trfase/lysoPLipase"/>
</dbReference>
<dbReference type="InterPro" id="IPR055123">
    <property type="entry name" value="SpnB-like_Rossmann"/>
</dbReference>
<keyword evidence="8" id="KW-0012">Acyltransferase</keyword>
<dbReference type="Pfam" id="PF22953">
    <property type="entry name" value="SpnB_Rossmann"/>
    <property type="match status" value="1"/>
</dbReference>
<evidence type="ECO:0000256" key="5">
    <source>
        <dbReference type="ARBA" id="ARBA00022832"/>
    </source>
</evidence>
<dbReference type="Gene3D" id="3.40.366.10">
    <property type="entry name" value="Malonyl-Coenzyme A Acyl Carrier Protein, domain 2"/>
    <property type="match status" value="1"/>
</dbReference>
<dbReference type="EMBL" id="JAEMNV010000002">
    <property type="protein sequence ID" value="MBJ8338375.1"/>
    <property type="molecule type" value="Genomic_DNA"/>
</dbReference>
<dbReference type="Gene3D" id="1.10.1200.10">
    <property type="entry name" value="ACP-like"/>
    <property type="match status" value="1"/>
</dbReference>
<dbReference type="Gene3D" id="3.40.47.10">
    <property type="match status" value="1"/>
</dbReference>
<keyword evidence="6" id="KW-0443">Lipid metabolism</keyword>
<dbReference type="InterPro" id="IPR049552">
    <property type="entry name" value="PKS_DH_N"/>
</dbReference>
<feature type="active site" description="Proton donor; for dehydratase activity" evidence="9">
    <location>
        <position position="1093"/>
    </location>
</feature>
<dbReference type="SUPFAM" id="SSF55048">
    <property type="entry name" value="Probable ACP-binding domain of malonyl-CoA ACP transacylase"/>
    <property type="match status" value="1"/>
</dbReference>
<feature type="region of interest" description="N-terminal hotdog fold" evidence="9">
    <location>
        <begin position="892"/>
        <end position="1015"/>
    </location>
</feature>
<protein>
    <submittedName>
        <fullName evidence="14">SDR family NAD(P)-dependent oxidoreductase</fullName>
    </submittedName>
</protein>
<dbReference type="Gene3D" id="3.40.50.720">
    <property type="entry name" value="NAD(P)-binding Rossmann-like Domain"/>
    <property type="match status" value="1"/>
</dbReference>
<evidence type="ECO:0000313" key="14">
    <source>
        <dbReference type="EMBL" id="MBJ8338375.1"/>
    </source>
</evidence>
<dbReference type="InterPro" id="IPR057326">
    <property type="entry name" value="KR_dom"/>
</dbReference>
<keyword evidence="2" id="KW-0596">Phosphopantetheine</keyword>
<feature type="domain" description="PKS/mFAS DH" evidence="13">
    <location>
        <begin position="892"/>
        <end position="1170"/>
    </location>
</feature>
<evidence type="ECO:0000256" key="7">
    <source>
        <dbReference type="ARBA" id="ARBA00023268"/>
    </source>
</evidence>
<evidence type="ECO:0000256" key="4">
    <source>
        <dbReference type="ARBA" id="ARBA00022679"/>
    </source>
</evidence>
<evidence type="ECO:0000259" key="12">
    <source>
        <dbReference type="PROSITE" id="PS52004"/>
    </source>
</evidence>
<comment type="pathway">
    <text evidence="1">Lipid metabolism.</text>
</comment>
<dbReference type="InterPro" id="IPR001227">
    <property type="entry name" value="Ac_transferase_dom_sf"/>
</dbReference>
<dbReference type="PROSITE" id="PS52019">
    <property type="entry name" value="PKS_MFAS_DH"/>
    <property type="match status" value="1"/>
</dbReference>
<dbReference type="InterPro" id="IPR020807">
    <property type="entry name" value="PKS_DH"/>
</dbReference>
<dbReference type="SUPFAM" id="SSF52151">
    <property type="entry name" value="FabD/lysophospholipase-like"/>
    <property type="match status" value="1"/>
</dbReference>
<dbReference type="CDD" id="cd08956">
    <property type="entry name" value="KR_3_FAS_SDR_x"/>
    <property type="match status" value="1"/>
</dbReference>
<dbReference type="InterPro" id="IPR036736">
    <property type="entry name" value="ACP-like_sf"/>
</dbReference>
<keyword evidence="15" id="KW-1185">Reference proteome</keyword>
<dbReference type="InterPro" id="IPR014031">
    <property type="entry name" value="Ketoacyl_synth_C"/>
</dbReference>
<evidence type="ECO:0000256" key="6">
    <source>
        <dbReference type="ARBA" id="ARBA00023098"/>
    </source>
</evidence>
<dbReference type="Pfam" id="PF00109">
    <property type="entry name" value="ketoacyl-synt"/>
    <property type="match status" value="1"/>
</dbReference>
<dbReference type="PANTHER" id="PTHR43775:SF51">
    <property type="entry name" value="INACTIVE PHENOLPHTHIOCEROL SYNTHESIS POLYKETIDE SYNTHASE TYPE I PKS1-RELATED"/>
    <property type="match status" value="1"/>
</dbReference>
<name>A0A934NNG1_9NOCA</name>
<dbReference type="InterPro" id="IPR020841">
    <property type="entry name" value="PKS_Beta-ketoAc_synthase_dom"/>
</dbReference>
<dbReference type="SUPFAM" id="SSF53901">
    <property type="entry name" value="Thiolase-like"/>
    <property type="match status" value="1"/>
</dbReference>
<dbReference type="SMART" id="SM00825">
    <property type="entry name" value="PKS_KS"/>
    <property type="match status" value="1"/>
</dbReference>
<dbReference type="GO" id="GO:0004315">
    <property type="term" value="F:3-oxoacyl-[acyl-carrier-protein] synthase activity"/>
    <property type="evidence" value="ECO:0007669"/>
    <property type="project" value="InterPro"/>
</dbReference>
<evidence type="ECO:0000256" key="8">
    <source>
        <dbReference type="ARBA" id="ARBA00023315"/>
    </source>
</evidence>
<dbReference type="GO" id="GO:0004312">
    <property type="term" value="F:fatty acid synthase activity"/>
    <property type="evidence" value="ECO:0007669"/>
    <property type="project" value="TreeGrafter"/>
</dbReference>
<dbReference type="SMART" id="SM00827">
    <property type="entry name" value="PKS_AT"/>
    <property type="match status" value="1"/>
</dbReference>
<accession>A0A934NNG1</accession>
<dbReference type="InterPro" id="IPR036291">
    <property type="entry name" value="NAD(P)-bd_dom_sf"/>
</dbReference>
<dbReference type="InterPro" id="IPR042104">
    <property type="entry name" value="PKS_dehydratase_sf"/>
</dbReference>
<dbReference type="SUPFAM" id="SSF47336">
    <property type="entry name" value="ACP-like"/>
    <property type="match status" value="1"/>
</dbReference>
<dbReference type="SUPFAM" id="SSF51735">
    <property type="entry name" value="NAD(P)-binding Rossmann-fold domains"/>
    <property type="match status" value="2"/>
</dbReference>
<dbReference type="PROSITE" id="PS52004">
    <property type="entry name" value="KS3_2"/>
    <property type="match status" value="1"/>
</dbReference>
<feature type="region of interest" description="Disordered" evidence="10">
    <location>
        <begin position="1732"/>
        <end position="1774"/>
    </location>
</feature>
<proteinExistence type="predicted"/>
<feature type="compositionally biased region" description="Low complexity" evidence="10">
    <location>
        <begin position="1732"/>
        <end position="1741"/>
    </location>
</feature>
<dbReference type="InterPro" id="IPR018201">
    <property type="entry name" value="Ketoacyl_synth_AS"/>
</dbReference>
<dbReference type="FunFam" id="1.10.1200.10:FF:000007">
    <property type="entry name" value="Probable polyketide synthase pks17"/>
    <property type="match status" value="1"/>
</dbReference>
<feature type="domain" description="Ketosynthase family 3 (KS3)" evidence="12">
    <location>
        <begin position="32"/>
        <end position="456"/>
    </location>
</feature>
<feature type="region of interest" description="C-terminal hotdog fold" evidence="9">
    <location>
        <begin position="1033"/>
        <end position="1170"/>
    </location>
</feature>
<dbReference type="SMART" id="SM01294">
    <property type="entry name" value="PKS_PP_betabranch"/>
    <property type="match status" value="1"/>
</dbReference>
<dbReference type="SMART" id="SM00822">
    <property type="entry name" value="PKS_KR"/>
    <property type="match status" value="1"/>
</dbReference>
<dbReference type="CDD" id="cd00833">
    <property type="entry name" value="PKS"/>
    <property type="match status" value="1"/>
</dbReference>
<dbReference type="PROSITE" id="PS00606">
    <property type="entry name" value="KS3_1"/>
    <property type="match status" value="1"/>
</dbReference>
<keyword evidence="3" id="KW-0597">Phosphoprotein</keyword>
<dbReference type="InterPro" id="IPR032821">
    <property type="entry name" value="PKS_assoc"/>
</dbReference>
<dbReference type="InterPro" id="IPR049551">
    <property type="entry name" value="PKS_DH_C"/>
</dbReference>
<reference evidence="14" key="1">
    <citation type="submission" date="2020-12" db="EMBL/GenBank/DDBJ databases">
        <title>Antrihabitans popcorni sp. nov. and Antrihabitans auranticaus sp. nov., isolated from a larva cave.</title>
        <authorList>
            <person name="Lee S.D."/>
            <person name="Kim I.S."/>
        </authorList>
    </citation>
    <scope>NUCLEOTIDE SEQUENCE</scope>
    <source>
        <strain evidence="14">YC3-6</strain>
    </source>
</reference>
<dbReference type="InterPro" id="IPR016036">
    <property type="entry name" value="Malonyl_transacylase_ACP-bd"/>
</dbReference>
<evidence type="ECO:0000256" key="9">
    <source>
        <dbReference type="PROSITE-ProRule" id="PRU01363"/>
    </source>
</evidence>
<keyword evidence="7" id="KW-0511">Multifunctional enzyme</keyword>
<dbReference type="GO" id="GO:0031177">
    <property type="term" value="F:phosphopantetheine binding"/>
    <property type="evidence" value="ECO:0007669"/>
    <property type="project" value="InterPro"/>
</dbReference>
<evidence type="ECO:0000256" key="1">
    <source>
        <dbReference type="ARBA" id="ARBA00005189"/>
    </source>
</evidence>
<dbReference type="Pfam" id="PF21089">
    <property type="entry name" value="PKS_DH_N"/>
    <property type="match status" value="1"/>
</dbReference>
<evidence type="ECO:0000259" key="13">
    <source>
        <dbReference type="PROSITE" id="PS52019"/>
    </source>
</evidence>
<dbReference type="Gene3D" id="3.10.129.110">
    <property type="entry name" value="Polyketide synthase dehydratase"/>
    <property type="match status" value="1"/>
</dbReference>
<dbReference type="Pfam" id="PF00550">
    <property type="entry name" value="PP-binding"/>
    <property type="match status" value="1"/>
</dbReference>
<dbReference type="InterPro" id="IPR020806">
    <property type="entry name" value="PKS_PP-bd"/>
</dbReference>
<dbReference type="InterPro" id="IPR050091">
    <property type="entry name" value="PKS_NRPS_Biosynth_Enz"/>
</dbReference>
<evidence type="ECO:0000256" key="10">
    <source>
        <dbReference type="SAM" id="MobiDB-lite"/>
    </source>
</evidence>
<dbReference type="Proteomes" id="UP000655868">
    <property type="component" value="Unassembled WGS sequence"/>
</dbReference>
<gene>
    <name evidence="14" type="ORF">JGU71_05730</name>
</gene>
<feature type="domain" description="Carrier" evidence="11">
    <location>
        <begin position="1616"/>
        <end position="1691"/>
    </location>
</feature>
<keyword evidence="4" id="KW-0808">Transferase</keyword>
<evidence type="ECO:0000313" key="15">
    <source>
        <dbReference type="Proteomes" id="UP000655868"/>
    </source>
</evidence>
<evidence type="ECO:0000256" key="3">
    <source>
        <dbReference type="ARBA" id="ARBA00022553"/>
    </source>
</evidence>
<keyword evidence="5" id="KW-0276">Fatty acid metabolism</keyword>
<organism evidence="14 15">
    <name type="scientific">Antrihabitans stalagmiti</name>
    <dbReference type="NCBI Taxonomy" id="2799499"/>
    <lineage>
        <taxon>Bacteria</taxon>
        <taxon>Bacillati</taxon>
        <taxon>Actinomycetota</taxon>
        <taxon>Actinomycetes</taxon>
        <taxon>Mycobacteriales</taxon>
        <taxon>Nocardiaceae</taxon>
        <taxon>Antrihabitans</taxon>
    </lineage>
</organism>
<dbReference type="Pfam" id="PF14765">
    <property type="entry name" value="PS-DH"/>
    <property type="match status" value="1"/>
</dbReference>
<feature type="active site" description="Proton acceptor; for dehydratase activity" evidence="9">
    <location>
        <position position="924"/>
    </location>
</feature>
<dbReference type="Pfam" id="PF02801">
    <property type="entry name" value="Ketoacyl-synt_C"/>
    <property type="match status" value="1"/>
</dbReference>
<dbReference type="GO" id="GO:0006633">
    <property type="term" value="P:fatty acid biosynthetic process"/>
    <property type="evidence" value="ECO:0007669"/>
    <property type="project" value="InterPro"/>
</dbReference>
<dbReference type="InterPro" id="IPR013968">
    <property type="entry name" value="PKS_KR"/>
</dbReference>
<evidence type="ECO:0000256" key="2">
    <source>
        <dbReference type="ARBA" id="ARBA00022450"/>
    </source>
</evidence>
<dbReference type="Pfam" id="PF16197">
    <property type="entry name" value="KAsynt_C_assoc"/>
    <property type="match status" value="1"/>
</dbReference>
<dbReference type="PROSITE" id="PS50075">
    <property type="entry name" value="CARRIER"/>
    <property type="match status" value="1"/>
</dbReference>
<dbReference type="Pfam" id="PF08659">
    <property type="entry name" value="KR"/>
    <property type="match status" value="1"/>
</dbReference>
<dbReference type="InterPro" id="IPR016039">
    <property type="entry name" value="Thiolase-like"/>
</dbReference>